<comment type="caution">
    <text evidence="1">The sequence shown here is derived from an EMBL/GenBank/DDBJ whole genome shotgun (WGS) entry which is preliminary data.</text>
</comment>
<dbReference type="EMBL" id="JADEWC010000022">
    <property type="protein sequence ID" value="MBE9223074.1"/>
    <property type="molecule type" value="Genomic_DNA"/>
</dbReference>
<evidence type="ECO:0000313" key="2">
    <source>
        <dbReference type="Proteomes" id="UP000654604"/>
    </source>
</evidence>
<organism evidence="1 2">
    <name type="scientific">Cyanobacterium stanieri LEGE 03274</name>
    <dbReference type="NCBI Taxonomy" id="1828756"/>
    <lineage>
        <taxon>Bacteria</taxon>
        <taxon>Bacillati</taxon>
        <taxon>Cyanobacteriota</taxon>
        <taxon>Cyanophyceae</taxon>
        <taxon>Oscillatoriophycideae</taxon>
        <taxon>Chroococcales</taxon>
        <taxon>Geminocystaceae</taxon>
        <taxon>Cyanobacterium</taxon>
    </lineage>
</organism>
<protein>
    <submittedName>
        <fullName evidence="1">Uncharacterized protein</fullName>
    </submittedName>
</protein>
<gene>
    <name evidence="1" type="ORF">IQ215_10240</name>
</gene>
<reference evidence="1 2" key="1">
    <citation type="submission" date="2020-10" db="EMBL/GenBank/DDBJ databases">
        <authorList>
            <person name="Castelo-Branco R."/>
            <person name="Eusebio N."/>
            <person name="Adriana R."/>
            <person name="Vieira A."/>
            <person name="Brugerolle De Fraissinette N."/>
            <person name="Rezende De Castro R."/>
            <person name="Schneider M.P."/>
            <person name="Vasconcelos V."/>
            <person name="Leao P.N."/>
        </authorList>
    </citation>
    <scope>NUCLEOTIDE SEQUENCE [LARGE SCALE GENOMIC DNA]</scope>
    <source>
        <strain evidence="1 2">LEGE 03274</strain>
    </source>
</reference>
<name>A0ABR9V6B4_9CHRO</name>
<proteinExistence type="predicted"/>
<accession>A0ABR9V6B4</accession>
<sequence>MLKRSATQYKNPRYEQYLLGKKNNLHYVQPSAIALLYSCGEENINELFWENISEPYRSILEDCYLVAEDRKYTKLNQITNNIKYDKLNYIKLGVQLHQVKYYQLYKESYNSFKDYCEQEIHYPVWRANKIIKASRVAIQLIKYGFRIIPQNEAQARPLVTLTEDELYEKWQEVLDTYPFHSITAKKIKKMIYGEKYAEKGTLKLPLKVLEEIEIKAIENGVSVEKLLIQVFRGEVTINKDGGMNNKDQEEENIEKINPQVMEKWQEDLKTISLNEDNEIDNFADSLAEEISNTVSDFKSIIKKCFFKTFLQPLLGEN</sequence>
<evidence type="ECO:0000313" key="1">
    <source>
        <dbReference type="EMBL" id="MBE9223074.1"/>
    </source>
</evidence>
<dbReference type="Proteomes" id="UP000654604">
    <property type="component" value="Unassembled WGS sequence"/>
</dbReference>
<keyword evidence="2" id="KW-1185">Reference proteome</keyword>